<comment type="caution">
    <text evidence="2">The sequence shown here is derived from an EMBL/GenBank/DDBJ whole genome shotgun (WGS) entry which is preliminary data.</text>
</comment>
<gene>
    <name evidence="2" type="ORF">DTO57_12215</name>
</gene>
<dbReference type="Proteomes" id="UP000253508">
    <property type="component" value="Unassembled WGS sequence"/>
</dbReference>
<keyword evidence="3" id="KW-1185">Reference proteome</keyword>
<feature type="transmembrane region" description="Helical" evidence="1">
    <location>
        <begin position="84"/>
        <end position="105"/>
    </location>
</feature>
<keyword evidence="1" id="KW-0472">Membrane</keyword>
<name>A0A367XW75_9MICO</name>
<keyword evidence="1" id="KW-1133">Transmembrane helix</keyword>
<feature type="transmembrane region" description="Helical" evidence="1">
    <location>
        <begin position="52"/>
        <end position="72"/>
    </location>
</feature>
<keyword evidence="1" id="KW-0812">Transmembrane</keyword>
<sequence length="212" mass="22046">MPPASACPEAHLKAREARAAFVRRGTAASIVTTMLVAVSHTVGGGPAPAPSIVFGMMVLLIAPSALLLRAPVPRRFRARRTGGLARIALTTIAAQLAFHAAFSALGDPLEGSSVVGGHHHGAIVLSGGAPHVEDPGMFAAHAVAALTTIAILAYGESVIRRGARWIRRAARVFAPAAPLRRIPRVLASARLRIREVASWTPPVGLRGPPVFS</sequence>
<protein>
    <submittedName>
        <fullName evidence="2">Uncharacterized protein</fullName>
    </submittedName>
</protein>
<accession>A0A367XW75</accession>
<dbReference type="AlphaFoldDB" id="A0A367XW75"/>
<reference evidence="2 3" key="1">
    <citation type="submission" date="2018-07" db="EMBL/GenBank/DDBJ databases">
        <title>Microbacterium endoborsara sp. nov., a novel actinobacterium isolated from Borszczowia aralocaspica.</title>
        <authorList>
            <person name="An D."/>
        </authorList>
    </citation>
    <scope>NUCLEOTIDE SEQUENCE [LARGE SCALE GENOMIC DNA]</scope>
    <source>
        <strain evidence="2 3">C1.15228</strain>
    </source>
</reference>
<feature type="transmembrane region" description="Helical" evidence="1">
    <location>
        <begin position="21"/>
        <end position="40"/>
    </location>
</feature>
<evidence type="ECO:0000313" key="3">
    <source>
        <dbReference type="Proteomes" id="UP000253508"/>
    </source>
</evidence>
<proteinExistence type="predicted"/>
<organism evidence="2 3">
    <name type="scientific">Microbacterium sorbitolivorans</name>
    <dbReference type="NCBI Taxonomy" id="1867410"/>
    <lineage>
        <taxon>Bacteria</taxon>
        <taxon>Bacillati</taxon>
        <taxon>Actinomycetota</taxon>
        <taxon>Actinomycetes</taxon>
        <taxon>Micrococcales</taxon>
        <taxon>Microbacteriaceae</taxon>
        <taxon>Microbacterium</taxon>
    </lineage>
</organism>
<dbReference type="RefSeq" id="WP_114118510.1">
    <property type="nucleotide sequence ID" value="NZ_BMHU01000005.1"/>
</dbReference>
<feature type="transmembrane region" description="Helical" evidence="1">
    <location>
        <begin position="138"/>
        <end position="159"/>
    </location>
</feature>
<evidence type="ECO:0000313" key="2">
    <source>
        <dbReference type="EMBL" id="RCK57072.1"/>
    </source>
</evidence>
<evidence type="ECO:0000256" key="1">
    <source>
        <dbReference type="SAM" id="Phobius"/>
    </source>
</evidence>
<dbReference type="EMBL" id="QORO01000005">
    <property type="protein sequence ID" value="RCK57072.1"/>
    <property type="molecule type" value="Genomic_DNA"/>
</dbReference>